<evidence type="ECO:0000313" key="1">
    <source>
        <dbReference type="EMBL" id="PWK52898.1"/>
    </source>
</evidence>
<reference evidence="1 2" key="1">
    <citation type="submission" date="2018-05" db="EMBL/GenBank/DDBJ databases">
        <title>Genomic Encyclopedia of Type Strains, Phase IV (KMG-IV): sequencing the most valuable type-strain genomes for metagenomic binning, comparative biology and taxonomic classification.</title>
        <authorList>
            <person name="Goeker M."/>
        </authorList>
    </citation>
    <scope>NUCLEOTIDE SEQUENCE [LARGE SCALE GENOMIC DNA]</scope>
    <source>
        <strain evidence="1 2">DSM 25350</strain>
    </source>
</reference>
<gene>
    <name evidence="1" type="ORF">C8D97_104116</name>
</gene>
<dbReference type="PANTHER" id="PTHR43739">
    <property type="entry name" value="XYLOGLUCANASE (EUROFUNG)"/>
    <property type="match status" value="1"/>
</dbReference>
<evidence type="ECO:0000313" key="2">
    <source>
        <dbReference type="Proteomes" id="UP000245790"/>
    </source>
</evidence>
<dbReference type="OrthoDB" id="9813892at2"/>
<dbReference type="CDD" id="cd15482">
    <property type="entry name" value="Sialidase_non-viral"/>
    <property type="match status" value="1"/>
</dbReference>
<organism evidence="1 2">
    <name type="scientific">Pleionea mediterranea</name>
    <dbReference type="NCBI Taxonomy" id="523701"/>
    <lineage>
        <taxon>Bacteria</taxon>
        <taxon>Pseudomonadati</taxon>
        <taxon>Pseudomonadota</taxon>
        <taxon>Gammaproteobacteria</taxon>
        <taxon>Oceanospirillales</taxon>
        <taxon>Pleioneaceae</taxon>
        <taxon>Pleionea</taxon>
    </lineage>
</organism>
<dbReference type="InterPro" id="IPR052025">
    <property type="entry name" value="Xyloglucanase_GH74"/>
</dbReference>
<name>A0A316FWD1_9GAMM</name>
<dbReference type="SUPFAM" id="SSF110296">
    <property type="entry name" value="Oligoxyloglucan reducing end-specific cellobiohydrolase"/>
    <property type="match status" value="1"/>
</dbReference>
<keyword evidence="2" id="KW-1185">Reference proteome</keyword>
<dbReference type="Gene3D" id="2.130.10.10">
    <property type="entry name" value="YVTN repeat-like/Quinoprotein amine dehydrogenase"/>
    <property type="match status" value="1"/>
</dbReference>
<accession>A0A316FWD1</accession>
<dbReference type="Proteomes" id="UP000245790">
    <property type="component" value="Unassembled WGS sequence"/>
</dbReference>
<dbReference type="PANTHER" id="PTHR43739:SF5">
    <property type="entry name" value="EXO-ALPHA-SIALIDASE"/>
    <property type="match status" value="1"/>
</dbReference>
<dbReference type="InterPro" id="IPR015943">
    <property type="entry name" value="WD40/YVTN_repeat-like_dom_sf"/>
</dbReference>
<dbReference type="EMBL" id="QGGU01000004">
    <property type="protein sequence ID" value="PWK52898.1"/>
    <property type="molecule type" value="Genomic_DNA"/>
</dbReference>
<comment type="caution">
    <text evidence="1">The sequence shown here is derived from an EMBL/GenBank/DDBJ whole genome shotgun (WGS) entry which is preliminary data.</text>
</comment>
<sequence>MSAVALIATRKGLFKLTEHQTIEPVGFSGVPVTMMLASKHHARWYAALDHGHFGTKFHASDDEGVHWQELTAPAYPKQDDKEDGDSLKMIWSLEFAKGESSNELWAGTIPGGLFYSNDGGNSWQLNQTLWQYKQQQQWFGGGFDEAGIHSICVDPEDSNKVSIAVSCAGVWVTENGGESWNNQSKGMRAEYMPPEQAGDPLIQDPHRMVQCPSDPEQFWVQHHNGIFVSSDGTKSWQEVESVEPSAFGFATVVHPDDGNTAWFVPAVKDECRIPVDGQFVVTRTRDGGKTFEQLNKGLPLGLSYDLVFRHGLDIDATGDQLLMGSTTGNLWLSDNQGDSWQCLSNHLPPIYAVRFIK</sequence>
<protein>
    <recommendedName>
        <fullName evidence="3">BNR/Asp-box repeat protein</fullName>
    </recommendedName>
</protein>
<dbReference type="GO" id="GO:0010411">
    <property type="term" value="P:xyloglucan metabolic process"/>
    <property type="evidence" value="ECO:0007669"/>
    <property type="project" value="TreeGrafter"/>
</dbReference>
<dbReference type="RefSeq" id="WP_109762880.1">
    <property type="nucleotide sequence ID" value="NZ_QGGU01000004.1"/>
</dbReference>
<evidence type="ECO:0008006" key="3">
    <source>
        <dbReference type="Google" id="ProtNLM"/>
    </source>
</evidence>
<dbReference type="AlphaFoldDB" id="A0A316FWD1"/>
<proteinExistence type="predicted"/>